<evidence type="ECO:0000313" key="3">
    <source>
        <dbReference type="Proteomes" id="UP000647491"/>
    </source>
</evidence>
<name>A0ABR7NRL7_9FIRM</name>
<dbReference type="Pfam" id="PF13310">
    <property type="entry name" value="Virulence_RhuM"/>
    <property type="match status" value="1"/>
</dbReference>
<dbReference type="SUPFAM" id="SSF140931">
    <property type="entry name" value="Fic-like"/>
    <property type="match status" value="1"/>
</dbReference>
<sequence>MNKNEIVIFETEDKLITLPVAVDHETVWLNRNQMAELFDRDVKTIGKHINNALREELESDKATVAKFATVQKEGEREVERQIEYYNLDVIISVGYRVKSKRGVEFRRWANSVLKQYILKGYAVNDNRIRQLGEVIRIMKRTENELDSRQVLSVIEKYSSALDLLDSYDHQNMTRPEGNRATYVLTYEECMDVIQSMRFGDESDLFGKEKDDSFKGSIGNIYQSFGGTDIYESLEEKAANLLYLVTKNHSFFDGNKRIAATMFLYFLDKNEVLFIDGQKKIEDAALVALTIMIAESRPEEKEMMISVIMNCML</sequence>
<organism evidence="2 3">
    <name type="scientific">Enterocloster hominis</name>
    <name type="common">ex Liu et al. 2021</name>
    <dbReference type="NCBI Taxonomy" id="2763663"/>
    <lineage>
        <taxon>Bacteria</taxon>
        <taxon>Bacillati</taxon>
        <taxon>Bacillota</taxon>
        <taxon>Clostridia</taxon>
        <taxon>Lachnospirales</taxon>
        <taxon>Lachnospiraceae</taxon>
        <taxon>Enterocloster</taxon>
    </lineage>
</organism>
<comment type="caution">
    <text evidence="2">The sequence shown here is derived from an EMBL/GenBank/DDBJ whole genome shotgun (WGS) entry which is preliminary data.</text>
</comment>
<dbReference type="Pfam" id="PF02661">
    <property type="entry name" value="Fic"/>
    <property type="match status" value="1"/>
</dbReference>
<dbReference type="InterPro" id="IPR053737">
    <property type="entry name" value="Type_II_TA_Toxin"/>
</dbReference>
<dbReference type="Proteomes" id="UP000647491">
    <property type="component" value="Unassembled WGS sequence"/>
</dbReference>
<dbReference type="PROSITE" id="PS51459">
    <property type="entry name" value="FIDO"/>
    <property type="match status" value="1"/>
</dbReference>
<dbReference type="Gene3D" id="1.20.120.1870">
    <property type="entry name" value="Fic/DOC protein, Fido domain"/>
    <property type="match status" value="1"/>
</dbReference>
<dbReference type="InterPro" id="IPR036597">
    <property type="entry name" value="Fido-like_dom_sf"/>
</dbReference>
<evidence type="ECO:0000313" key="2">
    <source>
        <dbReference type="EMBL" id="MBC8598755.1"/>
    </source>
</evidence>
<proteinExistence type="predicted"/>
<reference evidence="2 3" key="1">
    <citation type="submission" date="2020-08" db="EMBL/GenBank/DDBJ databases">
        <title>Genome public.</title>
        <authorList>
            <person name="Liu C."/>
            <person name="Sun Q."/>
        </authorList>
    </citation>
    <scope>NUCLEOTIDE SEQUENCE [LARGE SCALE GENOMIC DNA]</scope>
    <source>
        <strain evidence="2 3">BX10</strain>
    </source>
</reference>
<dbReference type="PANTHER" id="PTHR35810:SF1">
    <property type="entry name" value="CYTOPLASMIC PROTEIN"/>
    <property type="match status" value="1"/>
</dbReference>
<accession>A0ABR7NRL7</accession>
<keyword evidence="3" id="KW-1185">Reference proteome</keyword>
<dbReference type="EMBL" id="JACRTJ010000013">
    <property type="protein sequence ID" value="MBC8598755.1"/>
    <property type="molecule type" value="Genomic_DNA"/>
</dbReference>
<dbReference type="InterPro" id="IPR011204">
    <property type="entry name" value="Virulence_RhuM-like"/>
</dbReference>
<feature type="domain" description="Fido" evidence="1">
    <location>
        <begin position="184"/>
        <end position="309"/>
    </location>
</feature>
<dbReference type="PANTHER" id="PTHR35810">
    <property type="entry name" value="CYTOPLASMIC PROTEIN-RELATED"/>
    <property type="match status" value="1"/>
</dbReference>
<protein>
    <submittedName>
        <fullName evidence="2">Virulence protein RhuM/Fic/DOC family protein</fullName>
    </submittedName>
</protein>
<dbReference type="InterPro" id="IPR003812">
    <property type="entry name" value="Fido"/>
</dbReference>
<gene>
    <name evidence="2" type="ORF">H8708_05830</name>
</gene>
<evidence type="ECO:0000259" key="1">
    <source>
        <dbReference type="PROSITE" id="PS51459"/>
    </source>
</evidence>
<dbReference type="RefSeq" id="WP_262427260.1">
    <property type="nucleotide sequence ID" value="NZ_JACRTJ010000013.1"/>
</dbReference>